<evidence type="ECO:0000313" key="3">
    <source>
        <dbReference type="Proteomes" id="UP000647587"/>
    </source>
</evidence>
<keyword evidence="3" id="KW-1185">Reference proteome</keyword>
<protein>
    <recommendedName>
        <fullName evidence="1">Anhydro-N-acetylmuramic acid kinase</fullName>
        <ecNumber evidence="1">2.7.1.170</ecNumber>
    </recommendedName>
    <alternativeName>
        <fullName evidence="1">AnhMurNAc kinase</fullName>
    </alternativeName>
</protein>
<name>A0ABQ2END2_9DEIO</name>
<keyword evidence="1" id="KW-0119">Carbohydrate metabolism</keyword>
<comment type="function">
    <text evidence="1">Catalyzes the specific phosphorylation of 1,6-anhydro-N-acetylmuramic acid (anhMurNAc) with the simultaneous cleavage of the 1,6-anhydro ring, generating MurNAc-6-P. Is required for the utilization of anhMurNAc either imported from the medium or derived from its own cell wall murein, and thus plays a role in cell wall recycling.</text>
</comment>
<comment type="caution">
    <text evidence="2">The sequence shown here is derived from an EMBL/GenBank/DDBJ whole genome shotgun (WGS) entry which is preliminary data.</text>
</comment>
<gene>
    <name evidence="1" type="primary">anmK</name>
    <name evidence="2" type="ORF">GCM10008955_08310</name>
</gene>
<dbReference type="EMBL" id="BMPP01000003">
    <property type="protein sequence ID" value="GGK17133.1"/>
    <property type="molecule type" value="Genomic_DNA"/>
</dbReference>
<dbReference type="HAMAP" id="MF_01270">
    <property type="entry name" value="AnhMurNAc_kinase"/>
    <property type="match status" value="1"/>
</dbReference>
<accession>A0ABQ2END2</accession>
<keyword evidence="1" id="KW-0067">ATP-binding</keyword>
<dbReference type="EC" id="2.7.1.170" evidence="1"/>
<feature type="binding site" evidence="1">
    <location>
        <begin position="13"/>
        <end position="20"/>
    </location>
    <ligand>
        <name>ATP</name>
        <dbReference type="ChEBI" id="CHEBI:30616"/>
    </ligand>
</feature>
<dbReference type="SUPFAM" id="SSF53067">
    <property type="entry name" value="Actin-like ATPase domain"/>
    <property type="match status" value="1"/>
</dbReference>
<dbReference type="InterPro" id="IPR005338">
    <property type="entry name" value="Anhydro_N_Ac-Mur_kinase"/>
</dbReference>
<dbReference type="Gene3D" id="3.30.420.40">
    <property type="match status" value="2"/>
</dbReference>
<comment type="pathway">
    <text evidence="1">Amino-sugar metabolism; 1,6-anhydro-N-acetylmuramate degradation.</text>
</comment>
<dbReference type="PANTHER" id="PTHR30605:SF0">
    <property type="entry name" value="ANHYDRO-N-ACETYLMURAMIC ACID KINASE"/>
    <property type="match status" value="1"/>
</dbReference>
<comment type="catalytic activity">
    <reaction evidence="1">
        <text>1,6-anhydro-N-acetyl-beta-muramate + ATP + H2O = N-acetyl-D-muramate 6-phosphate + ADP + H(+)</text>
        <dbReference type="Rhea" id="RHEA:24952"/>
        <dbReference type="ChEBI" id="CHEBI:15377"/>
        <dbReference type="ChEBI" id="CHEBI:15378"/>
        <dbReference type="ChEBI" id="CHEBI:30616"/>
        <dbReference type="ChEBI" id="CHEBI:58690"/>
        <dbReference type="ChEBI" id="CHEBI:58722"/>
        <dbReference type="ChEBI" id="CHEBI:456216"/>
        <dbReference type="EC" id="2.7.1.170"/>
    </reaction>
</comment>
<keyword evidence="1" id="KW-0547">Nucleotide-binding</keyword>
<proteinExistence type="inferred from homology"/>
<sequence>MSRPARVLGLMSGTSADGIDAALLELPGWPPLGTGGRFPTLPSGTPRGRVVGHHFTPYPPELRTAVLRAMRSEADTAELTSLHWWLGELLAQGAAPLAADADLIASHGQTVQHQPRVDLGRGWARPATLQLGEAALIAERTGKPVVADFRVADLAAGGQGAPLVPFADWALLSEVGVNRAVHNLGGISNLTFLPGTDPAGVLAFDTGPANCLIDEAAALAGQACDLGGALAAAGQVDQSTLERWLKQPELAAPPPKATGRETWNLDRLGRSSLNIPDLAATATAFTAQTIADAYGRWVVPLGLDEIVVAGGGARNPVLMHELAARLPVPLWTFEDLGWTAQGLTDTTREAAAFAFLGYARAQGWSNTLPHTTGARHAVSGGKHLLPPPFPE</sequence>
<dbReference type="Pfam" id="PF03702">
    <property type="entry name" value="AnmK"/>
    <property type="match status" value="1"/>
</dbReference>
<dbReference type="Proteomes" id="UP000647587">
    <property type="component" value="Unassembled WGS sequence"/>
</dbReference>
<keyword evidence="1" id="KW-0418">Kinase</keyword>
<dbReference type="RefSeq" id="WP_189004858.1">
    <property type="nucleotide sequence ID" value="NZ_BMPP01000003.1"/>
</dbReference>
<dbReference type="InterPro" id="IPR043129">
    <property type="entry name" value="ATPase_NBD"/>
</dbReference>
<comment type="similarity">
    <text evidence="1">Belongs to the anhydro-N-acetylmuramic acid kinase family.</text>
</comment>
<dbReference type="NCBIfam" id="NF007150">
    <property type="entry name" value="PRK09585.3-5"/>
    <property type="match status" value="1"/>
</dbReference>
<dbReference type="PANTHER" id="PTHR30605">
    <property type="entry name" value="ANHYDRO-N-ACETYLMURAMIC ACID KINASE"/>
    <property type="match status" value="1"/>
</dbReference>
<evidence type="ECO:0000256" key="1">
    <source>
        <dbReference type="HAMAP-Rule" id="MF_01270"/>
    </source>
</evidence>
<evidence type="ECO:0000313" key="2">
    <source>
        <dbReference type="EMBL" id="GGK17133.1"/>
    </source>
</evidence>
<organism evidence="2 3">
    <name type="scientific">Deinococcus malanensis</name>
    <dbReference type="NCBI Taxonomy" id="1706855"/>
    <lineage>
        <taxon>Bacteria</taxon>
        <taxon>Thermotogati</taxon>
        <taxon>Deinococcota</taxon>
        <taxon>Deinococci</taxon>
        <taxon>Deinococcales</taxon>
        <taxon>Deinococcaceae</taxon>
        <taxon>Deinococcus</taxon>
    </lineage>
</organism>
<keyword evidence="1" id="KW-0808">Transferase</keyword>
<comment type="pathway">
    <text evidence="1">Cell wall biogenesis; peptidoglycan recycling.</text>
</comment>
<reference evidence="3" key="1">
    <citation type="journal article" date="2019" name="Int. J. Syst. Evol. Microbiol.">
        <title>The Global Catalogue of Microorganisms (GCM) 10K type strain sequencing project: providing services to taxonomists for standard genome sequencing and annotation.</title>
        <authorList>
            <consortium name="The Broad Institute Genomics Platform"/>
            <consortium name="The Broad Institute Genome Sequencing Center for Infectious Disease"/>
            <person name="Wu L."/>
            <person name="Ma J."/>
        </authorList>
    </citation>
    <scope>NUCLEOTIDE SEQUENCE [LARGE SCALE GENOMIC DNA]</scope>
    <source>
        <strain evidence="3">JCM 30331</strain>
    </source>
</reference>